<evidence type="ECO:0000259" key="4">
    <source>
        <dbReference type="PROSITE" id="PS50002"/>
    </source>
</evidence>
<proteinExistence type="predicted"/>
<gene>
    <name evidence="5" type="ORF">HPG69_015775</name>
</gene>
<dbReference type="SMART" id="SM00326">
    <property type="entry name" value="SH3"/>
    <property type="match status" value="1"/>
</dbReference>
<organism evidence="5 6">
    <name type="scientific">Diceros bicornis minor</name>
    <name type="common">South-central black rhinoceros</name>
    <dbReference type="NCBI Taxonomy" id="77932"/>
    <lineage>
        <taxon>Eukaryota</taxon>
        <taxon>Metazoa</taxon>
        <taxon>Chordata</taxon>
        <taxon>Craniata</taxon>
        <taxon>Vertebrata</taxon>
        <taxon>Euteleostomi</taxon>
        <taxon>Mammalia</taxon>
        <taxon>Eutheria</taxon>
        <taxon>Laurasiatheria</taxon>
        <taxon>Perissodactyla</taxon>
        <taxon>Rhinocerotidae</taxon>
        <taxon>Diceros</taxon>
    </lineage>
</organism>
<dbReference type="AlphaFoldDB" id="A0A7J7E7X9"/>
<keyword evidence="1 2" id="KW-0728">SH3 domain</keyword>
<dbReference type="SUPFAM" id="SSF50044">
    <property type="entry name" value="SH3-domain"/>
    <property type="match status" value="1"/>
</dbReference>
<evidence type="ECO:0000313" key="5">
    <source>
        <dbReference type="EMBL" id="KAF5911797.1"/>
    </source>
</evidence>
<protein>
    <recommendedName>
        <fullName evidence="4">SH3 domain-containing protein</fullName>
    </recommendedName>
</protein>
<dbReference type="Gene3D" id="2.30.30.40">
    <property type="entry name" value="SH3 Domains"/>
    <property type="match status" value="1"/>
</dbReference>
<dbReference type="EMBL" id="JACDTQ010003894">
    <property type="protein sequence ID" value="KAF5911797.1"/>
    <property type="molecule type" value="Genomic_DNA"/>
</dbReference>
<dbReference type="Pfam" id="PF00018">
    <property type="entry name" value="SH3_1"/>
    <property type="match status" value="1"/>
</dbReference>
<dbReference type="InterPro" id="IPR036028">
    <property type="entry name" value="SH3-like_dom_sf"/>
</dbReference>
<feature type="non-terminal residue" evidence="5">
    <location>
        <position position="1"/>
    </location>
</feature>
<name>A0A7J7E7X9_DICBM</name>
<evidence type="ECO:0000256" key="2">
    <source>
        <dbReference type="PROSITE-ProRule" id="PRU00192"/>
    </source>
</evidence>
<keyword evidence="6" id="KW-1185">Reference proteome</keyword>
<dbReference type="Proteomes" id="UP000551758">
    <property type="component" value="Unassembled WGS sequence"/>
</dbReference>
<dbReference type="InterPro" id="IPR001452">
    <property type="entry name" value="SH3_domain"/>
</dbReference>
<sequence length="108" mass="12251">SKQKIRSLIPCLLYWNSTKCTFGRYSVDRTSFQGQAGKGRVTQPLFDFNECDGEDLAFKKEDILRIQERPEAQWQKEDHKGRRGLIPIPCVEKHDPASLSGLAPMGGQ</sequence>
<evidence type="ECO:0000256" key="3">
    <source>
        <dbReference type="SAM" id="MobiDB-lite"/>
    </source>
</evidence>
<feature type="region of interest" description="Disordered" evidence="3">
    <location>
        <begin position="72"/>
        <end position="108"/>
    </location>
</feature>
<comment type="caution">
    <text evidence="5">The sequence shown here is derived from an EMBL/GenBank/DDBJ whole genome shotgun (WGS) entry which is preliminary data.</text>
</comment>
<dbReference type="PROSITE" id="PS50002">
    <property type="entry name" value="SH3"/>
    <property type="match status" value="1"/>
</dbReference>
<evidence type="ECO:0000313" key="6">
    <source>
        <dbReference type="Proteomes" id="UP000551758"/>
    </source>
</evidence>
<feature type="domain" description="SH3" evidence="4">
    <location>
        <begin position="37"/>
        <end position="96"/>
    </location>
</feature>
<reference evidence="5 6" key="1">
    <citation type="journal article" date="2020" name="Mol. Biol. Evol.">
        <title>Interspecific Gene Flow and the Evolution of Specialization in Black and White Rhinoceros.</title>
        <authorList>
            <person name="Moodley Y."/>
            <person name="Westbury M.V."/>
            <person name="Russo I.M."/>
            <person name="Gopalakrishnan S."/>
            <person name="Rakotoarivelo A."/>
            <person name="Olsen R.A."/>
            <person name="Prost S."/>
            <person name="Tunstall T."/>
            <person name="Ryder O.A."/>
            <person name="Dalen L."/>
            <person name="Bruford M.W."/>
        </authorList>
    </citation>
    <scope>NUCLEOTIDE SEQUENCE [LARGE SCALE GENOMIC DNA]</scope>
    <source>
        <strain evidence="5">SBR-YM</strain>
        <tissue evidence="5">Skin</tissue>
    </source>
</reference>
<evidence type="ECO:0000256" key="1">
    <source>
        <dbReference type="ARBA" id="ARBA00022443"/>
    </source>
</evidence>
<accession>A0A7J7E7X9</accession>